<keyword evidence="1" id="KW-1133">Transmembrane helix</keyword>
<feature type="signal peptide" evidence="2">
    <location>
        <begin position="1"/>
        <end position="18"/>
    </location>
</feature>
<dbReference type="EMBL" id="HBUE01099362">
    <property type="protein sequence ID" value="CAG6484497.1"/>
    <property type="molecule type" value="Transcribed_RNA"/>
</dbReference>
<keyword evidence="1" id="KW-0812">Transmembrane</keyword>
<accession>A0A8D8FTC7</accession>
<keyword evidence="1" id="KW-0472">Membrane</keyword>
<keyword evidence="2" id="KW-0732">Signal</keyword>
<reference evidence="3" key="1">
    <citation type="submission" date="2021-05" db="EMBL/GenBank/DDBJ databases">
        <authorList>
            <person name="Alioto T."/>
            <person name="Alioto T."/>
            <person name="Gomez Garrido J."/>
        </authorList>
    </citation>
    <scope>NUCLEOTIDE SEQUENCE</scope>
</reference>
<dbReference type="AlphaFoldDB" id="A0A8D8FTC7"/>
<feature type="transmembrane region" description="Helical" evidence="1">
    <location>
        <begin position="95"/>
        <end position="123"/>
    </location>
</feature>
<protein>
    <submittedName>
        <fullName evidence="3">(northern house mosquito) hypothetical protein</fullName>
    </submittedName>
</protein>
<sequence length="131" mass="13561">MMMMLCDLLPAAVWLAVAVAGMVVSCSGPAGVAEVGNLTLFRCFFLLYGRGTWTGGGGGGCWICSTGVMTMGPLLVGLLAAAGDAPLLDAAAASIFLLFWVSFVASALAIAGLIGEVFFWLIWVKTFFSVL</sequence>
<feature type="chain" id="PRO_5034086611" evidence="2">
    <location>
        <begin position="19"/>
        <end position="131"/>
    </location>
</feature>
<feature type="transmembrane region" description="Helical" evidence="1">
    <location>
        <begin position="60"/>
        <end position="83"/>
    </location>
</feature>
<organism evidence="3">
    <name type="scientific">Culex pipiens</name>
    <name type="common">House mosquito</name>
    <dbReference type="NCBI Taxonomy" id="7175"/>
    <lineage>
        <taxon>Eukaryota</taxon>
        <taxon>Metazoa</taxon>
        <taxon>Ecdysozoa</taxon>
        <taxon>Arthropoda</taxon>
        <taxon>Hexapoda</taxon>
        <taxon>Insecta</taxon>
        <taxon>Pterygota</taxon>
        <taxon>Neoptera</taxon>
        <taxon>Endopterygota</taxon>
        <taxon>Diptera</taxon>
        <taxon>Nematocera</taxon>
        <taxon>Culicoidea</taxon>
        <taxon>Culicidae</taxon>
        <taxon>Culicinae</taxon>
        <taxon>Culicini</taxon>
        <taxon>Culex</taxon>
        <taxon>Culex</taxon>
    </lineage>
</organism>
<evidence type="ECO:0000256" key="1">
    <source>
        <dbReference type="SAM" id="Phobius"/>
    </source>
</evidence>
<name>A0A8D8FTC7_CULPI</name>
<evidence type="ECO:0000313" key="3">
    <source>
        <dbReference type="EMBL" id="CAG6484497.1"/>
    </source>
</evidence>
<proteinExistence type="predicted"/>
<evidence type="ECO:0000256" key="2">
    <source>
        <dbReference type="SAM" id="SignalP"/>
    </source>
</evidence>